<proteinExistence type="predicted"/>
<organism evidence="1 2">
    <name type="scientific">Spironucleus salmonicida</name>
    <dbReference type="NCBI Taxonomy" id="348837"/>
    <lineage>
        <taxon>Eukaryota</taxon>
        <taxon>Metamonada</taxon>
        <taxon>Diplomonadida</taxon>
        <taxon>Hexamitidae</taxon>
        <taxon>Hexamitinae</taxon>
        <taxon>Spironucleus</taxon>
    </lineage>
</organism>
<dbReference type="RefSeq" id="XP_067763435.1">
    <property type="nucleotide sequence ID" value="XM_067908614.1"/>
</dbReference>
<dbReference type="GeneID" id="94298796"/>
<dbReference type="KEGG" id="ssao:94298796"/>
<comment type="caution">
    <text evidence="1">The sequence shown here is derived from an EMBL/GenBank/DDBJ whole genome shotgun (WGS) entry which is preliminary data.</text>
</comment>
<evidence type="ECO:0000313" key="2">
    <source>
        <dbReference type="Proteomes" id="UP000018208"/>
    </source>
</evidence>
<sequence length="354" mass="41860">MKNVESDALIQKFPDIISLETVVHYLDKSKKLLENVRDSKKYNMTHIINEYPKSGYIIDKFHFENIYKAEFEQPNITAQQSIQYSWQAKQIISQYEIFVKNTFQNIKRFSLLLSQRKYLQFLHDNFIRKVKYSTVPGRLIIMSTNNNKITTLQGPAGTVQQFYQAHCFSCIADQGSTIFVGFASSESQNYIFENRESTIQVLETVQSYTIDETTSFFNELKERHKNVDYTNFQDVKQILALVLSENYTFEQQTIQALATLKKLQFLYPIKRFQQSIDELENITKDNTIYELYLKLQQVITRIKNYIHNSNLERFSKGLQELDLREDYMRFLQSKQIHVVQYDPVTIFHQAKALK</sequence>
<evidence type="ECO:0000313" key="1">
    <source>
        <dbReference type="EMBL" id="KAH0572662.1"/>
    </source>
</evidence>
<dbReference type="Proteomes" id="UP000018208">
    <property type="component" value="Unassembled WGS sequence"/>
</dbReference>
<protein>
    <submittedName>
        <fullName evidence="1">Uncharacterized protein</fullName>
    </submittedName>
</protein>
<gene>
    <name evidence="1" type="ORF">SS50377_24773</name>
</gene>
<name>A0A9P8RXM8_9EUKA</name>
<dbReference type="AlphaFoldDB" id="A0A9P8RXM8"/>
<reference evidence="1 2" key="1">
    <citation type="journal article" date="2014" name="PLoS Genet.">
        <title>The Genome of Spironucleus salmonicida Highlights a Fish Pathogen Adapted to Fluctuating Environments.</title>
        <authorList>
            <person name="Xu F."/>
            <person name="Jerlstrom-Hultqvist J."/>
            <person name="Einarsson E."/>
            <person name="Astvaldsson A."/>
            <person name="Svard S.G."/>
            <person name="Andersson J.O."/>
        </authorList>
    </citation>
    <scope>NUCLEOTIDE SEQUENCE [LARGE SCALE GENOMIC DNA]</scope>
    <source>
        <strain evidence="1 2">ATCC 50377</strain>
    </source>
</reference>
<keyword evidence="2" id="KW-1185">Reference proteome</keyword>
<accession>A0A9P8RXM8</accession>
<dbReference type="EMBL" id="AUWU02000005">
    <property type="protein sequence ID" value="KAH0572662.1"/>
    <property type="molecule type" value="Genomic_DNA"/>
</dbReference>